<dbReference type="RefSeq" id="XP_044566255.1">
    <property type="nucleotide sequence ID" value="XM_044702691.1"/>
</dbReference>
<dbReference type="AlphaFoldDB" id="A0A6A5C2Y9"/>
<dbReference type="EMBL" id="VFQX01000013">
    <property type="protein sequence ID" value="KAF0981542.1"/>
    <property type="molecule type" value="Genomic_DNA"/>
</dbReference>
<dbReference type="GeneID" id="68119414"/>
<dbReference type="OrthoDB" id="155775at2759"/>
<comment type="caution">
    <text evidence="1">The sequence shown here is derived from an EMBL/GenBank/DDBJ whole genome shotgun (WGS) entry which is preliminary data.</text>
</comment>
<name>A0A6A5C2Y9_NAEFO</name>
<dbReference type="VEuPathDB" id="AmoebaDB:FDP41_012199"/>
<keyword evidence="3" id="KW-1185">Reference proteome</keyword>
<dbReference type="Proteomes" id="UP000444721">
    <property type="component" value="Unassembled WGS sequence"/>
</dbReference>
<dbReference type="VEuPathDB" id="AmoebaDB:FDP41_012501"/>
<evidence type="ECO:0000313" key="1">
    <source>
        <dbReference type="EMBL" id="KAF0981391.1"/>
    </source>
</evidence>
<dbReference type="VEuPathDB" id="AmoebaDB:NfTy_038730"/>
<protein>
    <submittedName>
        <fullName evidence="1">Uncharacterized protein</fullName>
    </submittedName>
</protein>
<accession>A0A6A5C2Y9</accession>
<proteinExistence type="predicted"/>
<dbReference type="VEuPathDB" id="AmoebaDB:NF0045970"/>
<sequence length="123" mass="13535">MSLAPNYVAKDGTTTSYTMNHVLSSRNMSPNGRMCGISPTGLLSQYSLVLTLLVDATQTEQPNDGFVESSSCTSHSSQQHSYSEGFSSNYYLANLNHADTSCRNGNGWLSRSKQPCLYYKDKM</sequence>
<organism evidence="1 3">
    <name type="scientific">Naegleria fowleri</name>
    <name type="common">Brain eating amoeba</name>
    <dbReference type="NCBI Taxonomy" id="5763"/>
    <lineage>
        <taxon>Eukaryota</taxon>
        <taxon>Discoba</taxon>
        <taxon>Heterolobosea</taxon>
        <taxon>Tetramitia</taxon>
        <taxon>Eutetramitia</taxon>
        <taxon>Vahlkampfiidae</taxon>
        <taxon>Naegleria</taxon>
    </lineage>
</organism>
<gene>
    <name evidence="2" type="ORF">FDP41_012199</name>
    <name evidence="1" type="ORF">FDP41_012501</name>
</gene>
<evidence type="ECO:0000313" key="2">
    <source>
        <dbReference type="EMBL" id="KAF0981542.1"/>
    </source>
</evidence>
<dbReference type="EMBL" id="VFQX01000014">
    <property type="protein sequence ID" value="KAF0981391.1"/>
    <property type="molecule type" value="Genomic_DNA"/>
</dbReference>
<evidence type="ECO:0000313" key="3">
    <source>
        <dbReference type="Proteomes" id="UP000444721"/>
    </source>
</evidence>
<reference evidence="1 3" key="1">
    <citation type="journal article" date="2019" name="Sci. Rep.">
        <title>Nanopore sequencing improves the draft genome of the human pathogenic amoeba Naegleria fowleri.</title>
        <authorList>
            <person name="Liechti N."/>
            <person name="Schurch N."/>
            <person name="Bruggmann R."/>
            <person name="Wittwer M."/>
        </authorList>
    </citation>
    <scope>NUCLEOTIDE SEQUENCE [LARGE SCALE GENOMIC DNA]</scope>
    <source>
        <strain evidence="1 3">ATCC 30894</strain>
    </source>
</reference>